<dbReference type="RefSeq" id="WP_144846139.1">
    <property type="nucleotide sequence ID" value="NZ_VNJI01000010.1"/>
</dbReference>
<keyword evidence="3" id="KW-1185">Reference proteome</keyword>
<dbReference type="PANTHER" id="PTHR43642:SF1">
    <property type="entry name" value="HYBRID SIGNAL TRANSDUCTION HISTIDINE KINASE G"/>
    <property type="match status" value="1"/>
</dbReference>
<name>A0A559KD66_9BACL</name>
<dbReference type="AlphaFoldDB" id="A0A559KD66"/>
<proteinExistence type="predicted"/>
<dbReference type="Proteomes" id="UP000317036">
    <property type="component" value="Unassembled WGS sequence"/>
</dbReference>
<feature type="domain" description="Orc1-like AAA ATPase" evidence="1">
    <location>
        <begin position="25"/>
        <end position="211"/>
    </location>
</feature>
<evidence type="ECO:0000259" key="1">
    <source>
        <dbReference type="Pfam" id="PF13191"/>
    </source>
</evidence>
<dbReference type="SUPFAM" id="SSF52540">
    <property type="entry name" value="P-loop containing nucleoside triphosphate hydrolases"/>
    <property type="match status" value="1"/>
</dbReference>
<dbReference type="OrthoDB" id="9801841at2"/>
<dbReference type="InterPro" id="IPR027417">
    <property type="entry name" value="P-loop_NTPase"/>
</dbReference>
<accession>A0A559KD66</accession>
<organism evidence="2 3">
    <name type="scientific">Paenibacillus cremeus</name>
    <dbReference type="NCBI Taxonomy" id="2163881"/>
    <lineage>
        <taxon>Bacteria</taxon>
        <taxon>Bacillati</taxon>
        <taxon>Bacillota</taxon>
        <taxon>Bacilli</taxon>
        <taxon>Bacillales</taxon>
        <taxon>Paenibacillaceae</taxon>
        <taxon>Paenibacillus</taxon>
    </lineage>
</organism>
<sequence length="1011" mass="116248">MTWNLDDIVTSPLTPSRFTISESMYGRDAELQLLYNAYQRSLLGGYEMVFVSGVSGIGKSYLINELQRLVQSEQGLFVAGKFDQFKREIPYQAIQQAGRQLAQYLLTLPEEELQTIKRMILQAIGSSGQILIDMHPELEPILGKQPPLARFTPAETHNRFIMTWRSYLSVLSKLKRSLIIFLDDLQWADPASLQLISDLSNNTDAQHTMFIGAYRDQELSESHPLKAMLEKLLHVQAARFVTIPLKPLDEDALHQLISDTLRSSKQSLEPLTRIVMSRTKGNPFFVKQFVRSLYDLQLLWYVESEQGWRWDADKISELHMTDNVFDFMLKRIGRLPSTLQELLKDASCIGHEFTAQTLSLAVDEPFEVLQPFLTEAVDEGLLLYSARGRHPIDSPHQSYKFMHDRVHQAFYSLIPEMHKQELHLKLGRLLQQHTSEEVREEKRFEIVNQLNLGMAWISTAEEREQLIRLNIAACQKAKINAAHETAYRYAIYAKSLHHTDWKWDYDLTFMIHMELAELQYLCGHFEKAKATFAQLLQNAHSKLEKANVYHLMMVLYTNTGEHEEALRMGLEGLRLFNLPIQPSVNLMTIMWEMLKTRIAVGIKRPEELLDHPVISDPNHFAVMRLMVHLIAPAYYLNSELYIYLMLRMFNYSLEHGHSEGSALAYSTYSVILSSIFGRLKAGNDYGLLGLKLCDSLDCTSIKCKVYFGYGAFTSNLSEHMEKHAEYLLKAYQFGVQSGDFVYAGYSINFRFFLRIYMGHFLAEVWKESVLYGAFMAKAQDQDAISIYSVLQRYMVNMMADAEHQAAFMSGEEIRQLEALTNKAAIHTYYTLQAQAYYLQGRYEDAYLICEAAETSLKNVFGLLHIHLHYFNQGMTAAALYPSASPADQKRCKRRVRKSLRFLTPWARHSPNNFLHLKLLLEAGWYRINGKSALAIRSYERAIEAAVKQHFLHYEAMAWEAMAKCQQQSGLLEIASTSLSKAQALYAKWGAAWKSAELDRTLAVQLPENQKN</sequence>
<reference evidence="2 3" key="1">
    <citation type="submission" date="2019-07" db="EMBL/GenBank/DDBJ databases">
        <authorList>
            <person name="Kim J."/>
        </authorList>
    </citation>
    <scope>NUCLEOTIDE SEQUENCE [LARGE SCALE GENOMIC DNA]</scope>
    <source>
        <strain evidence="2 3">JC52</strain>
    </source>
</reference>
<evidence type="ECO:0000313" key="3">
    <source>
        <dbReference type="Proteomes" id="UP000317036"/>
    </source>
</evidence>
<protein>
    <submittedName>
        <fullName evidence="2">AAA family ATPase</fullName>
    </submittedName>
</protein>
<dbReference type="InterPro" id="IPR053159">
    <property type="entry name" value="Hybrid_Histidine_Kinase"/>
</dbReference>
<dbReference type="EMBL" id="VNJI01000010">
    <property type="protein sequence ID" value="TVY10086.1"/>
    <property type="molecule type" value="Genomic_DNA"/>
</dbReference>
<dbReference type="InterPro" id="IPR011990">
    <property type="entry name" value="TPR-like_helical_dom_sf"/>
</dbReference>
<evidence type="ECO:0000313" key="2">
    <source>
        <dbReference type="EMBL" id="TVY10086.1"/>
    </source>
</evidence>
<dbReference type="Gene3D" id="3.40.50.300">
    <property type="entry name" value="P-loop containing nucleotide triphosphate hydrolases"/>
    <property type="match status" value="1"/>
</dbReference>
<gene>
    <name evidence="2" type="ORF">FPZ49_10200</name>
</gene>
<dbReference type="SUPFAM" id="SSF48452">
    <property type="entry name" value="TPR-like"/>
    <property type="match status" value="2"/>
</dbReference>
<dbReference type="PANTHER" id="PTHR43642">
    <property type="entry name" value="HYBRID SIGNAL TRANSDUCTION HISTIDINE KINASE G"/>
    <property type="match status" value="1"/>
</dbReference>
<comment type="caution">
    <text evidence="2">The sequence shown here is derived from an EMBL/GenBank/DDBJ whole genome shotgun (WGS) entry which is preliminary data.</text>
</comment>
<dbReference type="Pfam" id="PF13191">
    <property type="entry name" value="AAA_16"/>
    <property type="match status" value="1"/>
</dbReference>
<dbReference type="InterPro" id="IPR041664">
    <property type="entry name" value="AAA_16"/>
</dbReference>